<evidence type="ECO:0000256" key="1">
    <source>
        <dbReference type="ARBA" id="ARBA00009798"/>
    </source>
</evidence>
<dbReference type="GO" id="GO:0002161">
    <property type="term" value="F:aminoacyl-tRNA deacylase activity"/>
    <property type="evidence" value="ECO:0007669"/>
    <property type="project" value="InterPro"/>
</dbReference>
<evidence type="ECO:0000313" key="6">
    <source>
        <dbReference type="EMBL" id="XDU61701.1"/>
    </source>
</evidence>
<dbReference type="CDD" id="cd00002">
    <property type="entry name" value="YbaK_deacylase"/>
    <property type="match status" value="1"/>
</dbReference>
<dbReference type="PANTHER" id="PTHR30411">
    <property type="entry name" value="CYTOPLASMIC PROTEIN"/>
    <property type="match status" value="1"/>
</dbReference>
<keyword evidence="2 4" id="KW-0648">Protein biosynthesis</keyword>
<dbReference type="NCBIfam" id="TIGR00011">
    <property type="entry name" value="YbaK_EbsC"/>
    <property type="match status" value="1"/>
</dbReference>
<dbReference type="GO" id="GO:0016829">
    <property type="term" value="F:lyase activity"/>
    <property type="evidence" value="ECO:0007669"/>
    <property type="project" value="UniProtKB-KW"/>
</dbReference>
<dbReference type="PANTHER" id="PTHR30411:SF0">
    <property type="entry name" value="CYS-TRNA(PRO)_CYS-TRNA(CYS) DEACYLASE YBAK"/>
    <property type="match status" value="1"/>
</dbReference>
<dbReference type="AlphaFoldDB" id="A0AB39V1P4"/>
<dbReference type="EC" id="4.2.-.-" evidence="4"/>
<keyword evidence="3 4" id="KW-0456">Lyase</keyword>
<dbReference type="RefSeq" id="WP_369715257.1">
    <property type="nucleotide sequence ID" value="NZ_CP165647.1"/>
</dbReference>
<evidence type="ECO:0000256" key="2">
    <source>
        <dbReference type="ARBA" id="ARBA00022917"/>
    </source>
</evidence>
<dbReference type="KEGG" id="lala:AB8B28_08565"/>
<comment type="similarity">
    <text evidence="1 4">Belongs to the prolyl-tRNA editing family. YbaK/EbsC subfamily.</text>
</comment>
<reference evidence="6" key="1">
    <citation type="submission" date="2024-07" db="EMBL/GenBank/DDBJ databases">
        <authorList>
            <person name="Li X.-J."/>
            <person name="Wang X."/>
        </authorList>
    </citation>
    <scope>NUCLEOTIDE SEQUENCE</scope>
    <source>
        <strain evidence="6">HSP-536</strain>
    </source>
</reference>
<dbReference type="EMBL" id="CP165647">
    <property type="protein sequence ID" value="XDU61701.1"/>
    <property type="molecule type" value="Genomic_DNA"/>
</dbReference>
<dbReference type="InterPro" id="IPR004369">
    <property type="entry name" value="Prolyl-tRNA_editing_YbaK/EbsC"/>
</dbReference>
<dbReference type="InterPro" id="IPR036754">
    <property type="entry name" value="YbaK/aa-tRNA-synt-asso_dom_sf"/>
</dbReference>
<dbReference type="GO" id="GO:0006412">
    <property type="term" value="P:translation"/>
    <property type="evidence" value="ECO:0007669"/>
    <property type="project" value="UniProtKB-KW"/>
</dbReference>
<evidence type="ECO:0000256" key="4">
    <source>
        <dbReference type="PIRNR" id="PIRNR006181"/>
    </source>
</evidence>
<dbReference type="SUPFAM" id="SSF55826">
    <property type="entry name" value="YbaK/ProRS associated domain"/>
    <property type="match status" value="1"/>
</dbReference>
<organism evidence="6">
    <name type="scientific">Leptotrichia alba</name>
    <dbReference type="NCBI Taxonomy" id="3239304"/>
    <lineage>
        <taxon>Bacteria</taxon>
        <taxon>Fusobacteriati</taxon>
        <taxon>Fusobacteriota</taxon>
        <taxon>Fusobacteriia</taxon>
        <taxon>Fusobacteriales</taxon>
        <taxon>Leptotrichiaceae</taxon>
        <taxon>Leptotrichia</taxon>
    </lineage>
</organism>
<sequence length="174" mass="19709">MKHKKEKIAKTNALRQLEKQKIPYIIHTYEWSEDKSGGLGVAEKFPELAERVFKTIVLKGKSKSLYVCVIHGEAHLDLKKVAKACGEKNIDLLPLSELEKETGYIRGGCSPVGMKKLFKTFFDKEVEKFEKIIVSAGRRGLQMEVETEKLVEIVKGTIVDLTMEEIEILNVAVF</sequence>
<accession>A0AB39V1P4</accession>
<dbReference type="InterPro" id="IPR007214">
    <property type="entry name" value="YbaK/aa-tRNA-synth-assoc-dom"/>
</dbReference>
<gene>
    <name evidence="6" type="primary">ybaK</name>
    <name evidence="6" type="ORF">AB8B28_08565</name>
</gene>
<protein>
    <recommendedName>
        <fullName evidence="4">Cys-tRNA(Pro)/Cys-tRNA(Cys) deacylase</fullName>
        <ecNumber evidence="4">4.2.-.-</ecNumber>
    </recommendedName>
</protein>
<feature type="domain" description="YbaK/aminoacyl-tRNA synthetase-associated" evidence="5">
    <location>
        <begin position="41"/>
        <end position="152"/>
    </location>
</feature>
<dbReference type="Gene3D" id="3.90.960.10">
    <property type="entry name" value="YbaK/aminoacyl-tRNA synthetase-associated domain"/>
    <property type="match status" value="1"/>
</dbReference>
<dbReference type="Pfam" id="PF04073">
    <property type="entry name" value="tRNA_edit"/>
    <property type="match status" value="1"/>
</dbReference>
<proteinExistence type="inferred from homology"/>
<evidence type="ECO:0000259" key="5">
    <source>
        <dbReference type="Pfam" id="PF04073"/>
    </source>
</evidence>
<evidence type="ECO:0000256" key="3">
    <source>
        <dbReference type="ARBA" id="ARBA00023239"/>
    </source>
</evidence>
<dbReference type="PIRSF" id="PIRSF006181">
    <property type="entry name" value="EbsC_YbaK"/>
    <property type="match status" value="1"/>
</dbReference>
<name>A0AB39V1P4_9FUSO</name>